<dbReference type="GeneID" id="13994961"/>
<dbReference type="KEGG" id="vg:13994961"/>
<gene>
    <name evidence="1" type="ORF">CcrColossus_gp032</name>
</gene>
<protein>
    <submittedName>
        <fullName evidence="1">Uncharacterized protein</fullName>
    </submittedName>
</protein>
<sequence length="64" mass="7374">MSRSFRHSPAFEDTRAEFAARKNAREARKAEFRALGFEEAEALAVRPLHRPYKGRNRSVLDIDA</sequence>
<dbReference type="Proteomes" id="UP000000463">
    <property type="component" value="Segment"/>
</dbReference>
<proteinExistence type="predicted"/>
<accession>K4K603</accession>
<dbReference type="RefSeq" id="YP_006988266.1">
    <property type="nucleotide sequence ID" value="NC_019406.1"/>
</dbReference>
<evidence type="ECO:0000313" key="2">
    <source>
        <dbReference type="Proteomes" id="UP000000463"/>
    </source>
</evidence>
<keyword evidence="2" id="KW-1185">Reference proteome</keyword>
<organism evidence="1 2">
    <name type="scientific">Caulobacter phage CcrColossus</name>
    <dbReference type="NCBI Taxonomy" id="1211640"/>
    <lineage>
        <taxon>Viruses</taxon>
        <taxon>Duplodnaviria</taxon>
        <taxon>Heunggongvirae</taxon>
        <taxon>Uroviricota</taxon>
        <taxon>Caudoviricetes</taxon>
        <taxon>Jeanschmidtviridae</taxon>
        <taxon>Colossusvirus</taxon>
        <taxon>Colossusvirus colossus</taxon>
    </lineage>
</organism>
<reference evidence="1 2" key="1">
    <citation type="journal article" date="2012" name="BMC Genomics">
        <title>The Caulobacter crescentus phage phiCbK: genomics of a canonical phage.</title>
        <authorList>
            <person name="Gill J.J."/>
            <person name="Berry J.D."/>
            <person name="Russell W.K."/>
            <person name="Lessor L."/>
            <person name="Escobar Garcia D.A."/>
            <person name="Hernandez D."/>
            <person name="Kane A."/>
            <person name="Keene J."/>
            <person name="Maddox M."/>
            <person name="Martin R."/>
            <person name="Mohan S."/>
            <person name="Thorn A.M."/>
            <person name="Russell D.H."/>
            <person name="Young R."/>
        </authorList>
    </citation>
    <scope>NUCLEOTIDE SEQUENCE [LARGE SCALE GENOMIC DNA]</scope>
</reference>
<evidence type="ECO:0000313" key="1">
    <source>
        <dbReference type="EMBL" id="AFU87902.1"/>
    </source>
</evidence>
<name>K4K603_9CAUD</name>
<dbReference type="EMBL" id="JX100810">
    <property type="protein sequence ID" value="AFU87902.1"/>
    <property type="molecule type" value="Genomic_DNA"/>
</dbReference>